<comment type="caution">
    <text evidence="4">The sequence shown here is derived from an EMBL/GenBank/DDBJ whole genome shotgun (WGS) entry which is preliminary data.</text>
</comment>
<keyword evidence="1" id="KW-0808">Transferase</keyword>
<evidence type="ECO:0000256" key="2">
    <source>
        <dbReference type="ARBA" id="ARBA00023315"/>
    </source>
</evidence>
<dbReference type="CDD" id="cd04301">
    <property type="entry name" value="NAT_SF"/>
    <property type="match status" value="1"/>
</dbReference>
<dbReference type="Gene3D" id="3.40.630.30">
    <property type="match status" value="1"/>
</dbReference>
<gene>
    <name evidence="4" type="ORF">BC739_002458</name>
</gene>
<organism evidence="4 5">
    <name type="scientific">Kutzneria viridogrisea</name>
    <dbReference type="NCBI Taxonomy" id="47990"/>
    <lineage>
        <taxon>Bacteria</taxon>
        <taxon>Bacillati</taxon>
        <taxon>Actinomycetota</taxon>
        <taxon>Actinomycetes</taxon>
        <taxon>Pseudonocardiales</taxon>
        <taxon>Pseudonocardiaceae</taxon>
        <taxon>Kutzneria</taxon>
    </lineage>
</organism>
<evidence type="ECO:0000256" key="1">
    <source>
        <dbReference type="ARBA" id="ARBA00022679"/>
    </source>
</evidence>
<dbReference type="SUPFAM" id="SSF55729">
    <property type="entry name" value="Acyl-CoA N-acyltransferases (Nat)"/>
    <property type="match status" value="1"/>
</dbReference>
<evidence type="ECO:0000313" key="5">
    <source>
        <dbReference type="Proteomes" id="UP000517916"/>
    </source>
</evidence>
<dbReference type="InterPro" id="IPR050832">
    <property type="entry name" value="Bact_Acetyltransf"/>
</dbReference>
<dbReference type="PROSITE" id="PS51186">
    <property type="entry name" value="GNAT"/>
    <property type="match status" value="1"/>
</dbReference>
<feature type="domain" description="N-acetyltransferase" evidence="3">
    <location>
        <begin position="2"/>
        <end position="145"/>
    </location>
</feature>
<dbReference type="PANTHER" id="PTHR43877">
    <property type="entry name" value="AMINOALKYLPHOSPHONATE N-ACETYLTRANSFERASE-RELATED-RELATED"/>
    <property type="match status" value="1"/>
</dbReference>
<dbReference type="InterPro" id="IPR016181">
    <property type="entry name" value="Acyl_CoA_acyltransferase"/>
</dbReference>
<dbReference type="PANTHER" id="PTHR43877:SF2">
    <property type="entry name" value="AMINOALKYLPHOSPHONATE N-ACETYLTRANSFERASE-RELATED"/>
    <property type="match status" value="1"/>
</dbReference>
<evidence type="ECO:0000313" key="4">
    <source>
        <dbReference type="EMBL" id="MBA8925259.1"/>
    </source>
</evidence>
<keyword evidence="2" id="KW-0012">Acyltransferase</keyword>
<proteinExistence type="predicted"/>
<sequence>MLEIGPLREQDRERWEVLARGYKAFYQTEISDEEYERTWWRLLAAEEVHGIGARYEGRLVGIAHFLFHANVWSAGACYLQDLFVDEAARGLGVARRLIAHVAELTRARGLPRLYWNTKQDNATARALYDKVARFKGFVVYQHGLD</sequence>
<accession>A0ABR6BEF4</accession>
<dbReference type="InterPro" id="IPR000182">
    <property type="entry name" value="GNAT_dom"/>
</dbReference>
<dbReference type="RefSeq" id="WP_182837281.1">
    <property type="nucleotide sequence ID" value="NZ_BAAABQ010000084.1"/>
</dbReference>
<reference evidence="4 5" key="1">
    <citation type="submission" date="2020-08" db="EMBL/GenBank/DDBJ databases">
        <title>Genomic Encyclopedia of Archaeal and Bacterial Type Strains, Phase II (KMG-II): from individual species to whole genera.</title>
        <authorList>
            <person name="Goeker M."/>
        </authorList>
    </citation>
    <scope>NUCLEOTIDE SEQUENCE [LARGE SCALE GENOMIC DNA]</scope>
    <source>
        <strain evidence="4 5">DSM 43850</strain>
    </source>
</reference>
<name>A0ABR6BEF4_9PSEU</name>
<dbReference type="Pfam" id="PF00583">
    <property type="entry name" value="Acetyltransf_1"/>
    <property type="match status" value="1"/>
</dbReference>
<dbReference type="Proteomes" id="UP000517916">
    <property type="component" value="Unassembled WGS sequence"/>
</dbReference>
<keyword evidence="5" id="KW-1185">Reference proteome</keyword>
<dbReference type="EMBL" id="JACJID010000002">
    <property type="protein sequence ID" value="MBA8925259.1"/>
    <property type="molecule type" value="Genomic_DNA"/>
</dbReference>
<evidence type="ECO:0000259" key="3">
    <source>
        <dbReference type="PROSITE" id="PS51186"/>
    </source>
</evidence>
<protein>
    <submittedName>
        <fullName evidence="4">GNAT superfamily N-acetyltransferase</fullName>
    </submittedName>
</protein>